<sequence length="137" mass="14498">MQWVRPVVHPGVRVSQPYGVRGNWAAGHHTGVDLAVPEGTPVRSVGPGTVVFAGWAGAYGKAVTVRMPDGKYTLFAHLSEIHVTTGAVVRPGTWVGLSGNTGRSTGPHLHFEVRAGRGYGSDIDPVRYLAAHGVRLV</sequence>
<dbReference type="SUPFAM" id="SSF51261">
    <property type="entry name" value="Duplicated hybrid motif"/>
    <property type="match status" value="1"/>
</dbReference>
<dbReference type="CDD" id="cd12797">
    <property type="entry name" value="M23_peptidase"/>
    <property type="match status" value="1"/>
</dbReference>
<dbReference type="InterPro" id="IPR011055">
    <property type="entry name" value="Dup_hybrid_motif"/>
</dbReference>
<dbReference type="Pfam" id="PF01551">
    <property type="entry name" value="Peptidase_M23"/>
    <property type="match status" value="1"/>
</dbReference>
<accession>A0ABS3Y0E8</accession>
<protein>
    <submittedName>
        <fullName evidence="2">M23 family metallopeptidase</fullName>
    </submittedName>
</protein>
<name>A0ABS3Y0E8_9ACTN</name>
<evidence type="ECO:0000259" key="1">
    <source>
        <dbReference type="Pfam" id="PF01551"/>
    </source>
</evidence>
<gene>
    <name evidence="2" type="ORF">JW613_22545</name>
</gene>
<proteinExistence type="predicted"/>
<dbReference type="EMBL" id="JAFFZM010000014">
    <property type="protein sequence ID" value="MBO8201055.1"/>
    <property type="molecule type" value="Genomic_DNA"/>
</dbReference>
<evidence type="ECO:0000313" key="2">
    <source>
        <dbReference type="EMBL" id="MBO8201055.1"/>
    </source>
</evidence>
<feature type="domain" description="M23ase beta-sheet core" evidence="1">
    <location>
        <begin position="28"/>
        <end position="121"/>
    </location>
</feature>
<keyword evidence="3" id="KW-1185">Reference proteome</keyword>
<dbReference type="InterPro" id="IPR016047">
    <property type="entry name" value="M23ase_b-sheet_dom"/>
</dbReference>
<evidence type="ECO:0000313" key="3">
    <source>
        <dbReference type="Proteomes" id="UP000721954"/>
    </source>
</evidence>
<dbReference type="PANTHER" id="PTHR21666">
    <property type="entry name" value="PEPTIDASE-RELATED"/>
    <property type="match status" value="1"/>
</dbReference>
<reference evidence="2 3" key="1">
    <citation type="submission" date="2021-02" db="EMBL/GenBank/DDBJ databases">
        <title>Streptomyces spirodelae sp. nov., isolated from duckweed.</title>
        <authorList>
            <person name="Saimee Y."/>
            <person name="Duangmal K."/>
        </authorList>
    </citation>
    <scope>NUCLEOTIDE SEQUENCE [LARGE SCALE GENOMIC DNA]</scope>
    <source>
        <strain evidence="2 3">DSM 42105</strain>
    </source>
</reference>
<organism evidence="2 3">
    <name type="scientific">Streptomyces smyrnaeus</name>
    <dbReference type="NCBI Taxonomy" id="1387713"/>
    <lineage>
        <taxon>Bacteria</taxon>
        <taxon>Bacillati</taxon>
        <taxon>Actinomycetota</taxon>
        <taxon>Actinomycetes</taxon>
        <taxon>Kitasatosporales</taxon>
        <taxon>Streptomycetaceae</taxon>
        <taxon>Streptomyces</taxon>
    </lineage>
</organism>
<dbReference type="InterPro" id="IPR050570">
    <property type="entry name" value="Cell_wall_metabolism_enzyme"/>
</dbReference>
<dbReference type="Gene3D" id="2.70.70.10">
    <property type="entry name" value="Glucose Permease (Domain IIA)"/>
    <property type="match status" value="1"/>
</dbReference>
<dbReference type="Proteomes" id="UP000721954">
    <property type="component" value="Unassembled WGS sequence"/>
</dbReference>
<comment type="caution">
    <text evidence="2">The sequence shown here is derived from an EMBL/GenBank/DDBJ whole genome shotgun (WGS) entry which is preliminary data.</text>
</comment>
<dbReference type="PANTHER" id="PTHR21666:SF270">
    <property type="entry name" value="MUREIN HYDROLASE ACTIVATOR ENVC"/>
    <property type="match status" value="1"/>
</dbReference>